<dbReference type="EMBL" id="CP040602">
    <property type="protein sequence ID" value="QCU90251.1"/>
    <property type="molecule type" value="Genomic_DNA"/>
</dbReference>
<evidence type="ECO:0000256" key="7">
    <source>
        <dbReference type="PROSITE-ProRule" id="PRU00473"/>
    </source>
</evidence>
<proteinExistence type="inferred from homology"/>
<keyword evidence="6 7" id="KW-0472">Membrane</keyword>
<dbReference type="Gene3D" id="3.30.1330.60">
    <property type="entry name" value="OmpA-like domain"/>
    <property type="match status" value="1"/>
</dbReference>
<dbReference type="AlphaFoldDB" id="A0A4P9K606"/>
<keyword evidence="4 8" id="KW-0812">Transmembrane</keyword>
<dbReference type="OrthoDB" id="9815217at2"/>
<dbReference type="InterPro" id="IPR050330">
    <property type="entry name" value="Bact_OuterMem_StrucFunc"/>
</dbReference>
<evidence type="ECO:0000256" key="3">
    <source>
        <dbReference type="ARBA" id="ARBA00022475"/>
    </source>
</evidence>
<evidence type="ECO:0000256" key="2">
    <source>
        <dbReference type="ARBA" id="ARBA00008914"/>
    </source>
</evidence>
<dbReference type="PANTHER" id="PTHR30329">
    <property type="entry name" value="STATOR ELEMENT OF FLAGELLAR MOTOR COMPLEX"/>
    <property type="match status" value="1"/>
</dbReference>
<keyword evidence="3" id="KW-1003">Cell membrane</keyword>
<gene>
    <name evidence="10" type="ORF">FE785_06205</name>
</gene>
<dbReference type="RefSeq" id="WP_138564926.1">
    <property type="nucleotide sequence ID" value="NZ_CP040602.1"/>
</dbReference>
<evidence type="ECO:0000256" key="4">
    <source>
        <dbReference type="ARBA" id="ARBA00022692"/>
    </source>
</evidence>
<sequence>MTDKSTVAFQNKQANKIDPEEKFITLSSFEKKKLVEESDDWLITYADAVTLLLAFFVLILSVSNVSQEKFENISQAINEQLLEKDDYKSPLQDLYSKLKIVFEKNDINVIGSLRKEENSLKIDLPSELLFPSGSSNLGKSSLDMISDIADQVKTFPLDNFKVEIEGHSDDIPIHTQQFPSNWELSASRAISVLKVFIDRGVDSSKLKAVGYADTKPKRPNRDSKGLPIELNQQINRRVEIIIKKDF</sequence>
<feature type="domain" description="OmpA-like" evidence="9">
    <location>
        <begin position="117"/>
        <end position="246"/>
    </location>
</feature>
<evidence type="ECO:0000256" key="6">
    <source>
        <dbReference type="ARBA" id="ARBA00023136"/>
    </source>
</evidence>
<evidence type="ECO:0000313" key="10">
    <source>
        <dbReference type="EMBL" id="QCU90251.1"/>
    </source>
</evidence>
<evidence type="ECO:0000256" key="1">
    <source>
        <dbReference type="ARBA" id="ARBA00004162"/>
    </source>
</evidence>
<accession>A0A4P9K606</accession>
<dbReference type="PROSITE" id="PS51123">
    <property type="entry name" value="OMPA_2"/>
    <property type="match status" value="1"/>
</dbReference>
<dbReference type="InterPro" id="IPR036737">
    <property type="entry name" value="OmpA-like_sf"/>
</dbReference>
<dbReference type="Proteomes" id="UP000304864">
    <property type="component" value="Chromosome"/>
</dbReference>
<evidence type="ECO:0000259" key="9">
    <source>
        <dbReference type="PROSITE" id="PS51123"/>
    </source>
</evidence>
<comment type="subcellular location">
    <subcellularLocation>
        <location evidence="1">Cell membrane</location>
        <topology evidence="1">Single-pass membrane protein</topology>
    </subcellularLocation>
</comment>
<evidence type="ECO:0000256" key="8">
    <source>
        <dbReference type="SAM" id="Phobius"/>
    </source>
</evidence>
<dbReference type="GO" id="GO:0005886">
    <property type="term" value="C:plasma membrane"/>
    <property type="evidence" value="ECO:0007669"/>
    <property type="project" value="UniProtKB-SubCell"/>
</dbReference>
<dbReference type="KEGG" id="thig:FE785_06205"/>
<protein>
    <submittedName>
        <fullName evidence="10">Cell envelope biogenesis protein OmpA</fullName>
    </submittedName>
</protein>
<evidence type="ECO:0000313" key="11">
    <source>
        <dbReference type="Proteomes" id="UP000304864"/>
    </source>
</evidence>
<name>A0A4P9K606_9GAMM</name>
<evidence type="ECO:0000256" key="5">
    <source>
        <dbReference type="ARBA" id="ARBA00022989"/>
    </source>
</evidence>
<reference evidence="10 11" key="1">
    <citation type="submission" date="2019-05" db="EMBL/GenBank/DDBJ databases">
        <title>Thiomicrorhabdus sediminis sp. nov, a novel sulfur-oxidizing bacterium isolated from coastal sediment.</title>
        <authorList>
            <person name="Liu X."/>
        </authorList>
    </citation>
    <scope>NUCLEOTIDE SEQUENCE [LARGE SCALE GENOMIC DNA]</scope>
    <source>
        <strain evidence="10 11">G1</strain>
    </source>
</reference>
<dbReference type="PANTHER" id="PTHR30329:SF21">
    <property type="entry name" value="LIPOPROTEIN YIAD-RELATED"/>
    <property type="match status" value="1"/>
</dbReference>
<dbReference type="SUPFAM" id="SSF103088">
    <property type="entry name" value="OmpA-like"/>
    <property type="match status" value="1"/>
</dbReference>
<keyword evidence="5 8" id="KW-1133">Transmembrane helix</keyword>
<organism evidence="10 11">
    <name type="scientific">Thiomicrorhabdus sediminis</name>
    <dbReference type="NCBI Taxonomy" id="2580412"/>
    <lineage>
        <taxon>Bacteria</taxon>
        <taxon>Pseudomonadati</taxon>
        <taxon>Pseudomonadota</taxon>
        <taxon>Gammaproteobacteria</taxon>
        <taxon>Thiotrichales</taxon>
        <taxon>Piscirickettsiaceae</taxon>
        <taxon>Thiomicrorhabdus</taxon>
    </lineage>
</organism>
<comment type="similarity">
    <text evidence="2">Belongs to the MotB family.</text>
</comment>
<dbReference type="InterPro" id="IPR006665">
    <property type="entry name" value="OmpA-like"/>
</dbReference>
<dbReference type="Pfam" id="PF00691">
    <property type="entry name" value="OmpA"/>
    <property type="match status" value="1"/>
</dbReference>
<dbReference type="InterPro" id="IPR025713">
    <property type="entry name" value="MotB-like_N_dom"/>
</dbReference>
<feature type="transmembrane region" description="Helical" evidence="8">
    <location>
        <begin position="42"/>
        <end position="62"/>
    </location>
</feature>
<dbReference type="Pfam" id="PF13677">
    <property type="entry name" value="MotB_plug"/>
    <property type="match status" value="1"/>
</dbReference>
<dbReference type="CDD" id="cd07185">
    <property type="entry name" value="OmpA_C-like"/>
    <property type="match status" value="1"/>
</dbReference>
<keyword evidence="11" id="KW-1185">Reference proteome</keyword>